<dbReference type="InterPro" id="IPR004373">
    <property type="entry name" value="RF-1"/>
</dbReference>
<dbReference type="Gene3D" id="3.30.160.20">
    <property type="match status" value="1"/>
</dbReference>
<comment type="subcellular location">
    <subcellularLocation>
        <location evidence="5">Cytoplasm</location>
    </subcellularLocation>
</comment>
<keyword evidence="3 5" id="KW-0488">Methylation</keyword>
<dbReference type="SMART" id="SM00937">
    <property type="entry name" value="PCRF"/>
    <property type="match status" value="1"/>
</dbReference>
<dbReference type="GO" id="GO:0005737">
    <property type="term" value="C:cytoplasm"/>
    <property type="evidence" value="ECO:0007669"/>
    <property type="project" value="UniProtKB-SubCell"/>
</dbReference>
<evidence type="ECO:0000313" key="11">
    <source>
        <dbReference type="Proteomes" id="UP000176952"/>
    </source>
</evidence>
<name>A0A1G2B6H4_9BACT</name>
<dbReference type="PANTHER" id="PTHR43804:SF7">
    <property type="entry name" value="LD18447P"/>
    <property type="match status" value="1"/>
</dbReference>
<dbReference type="Pfam" id="PF03462">
    <property type="entry name" value="PCRF"/>
    <property type="match status" value="1"/>
</dbReference>
<evidence type="ECO:0000259" key="9">
    <source>
        <dbReference type="PROSITE" id="PS00745"/>
    </source>
</evidence>
<dbReference type="InterPro" id="IPR005139">
    <property type="entry name" value="PCRF"/>
</dbReference>
<keyword evidence="4 5" id="KW-0648">Protein biosynthesis</keyword>
<dbReference type="Gene3D" id="6.10.140.1950">
    <property type="match status" value="1"/>
</dbReference>
<organism evidence="10 11">
    <name type="scientific">Candidatus Kerfeldbacteria bacterium RIFCSPHIGHO2_12_FULL_48_17</name>
    <dbReference type="NCBI Taxonomy" id="1798542"/>
    <lineage>
        <taxon>Bacteria</taxon>
        <taxon>Candidatus Kerfeldiibacteriota</taxon>
    </lineage>
</organism>
<evidence type="ECO:0000256" key="2">
    <source>
        <dbReference type="ARBA" id="ARBA00010835"/>
    </source>
</evidence>
<dbReference type="NCBIfam" id="TIGR00019">
    <property type="entry name" value="prfA"/>
    <property type="match status" value="1"/>
</dbReference>
<dbReference type="HAMAP" id="MF_00093">
    <property type="entry name" value="Rel_fac_1"/>
    <property type="match status" value="1"/>
</dbReference>
<dbReference type="FunFam" id="3.30.70.1660:FF:000002">
    <property type="entry name" value="Peptide chain release factor 1"/>
    <property type="match status" value="1"/>
</dbReference>
<evidence type="ECO:0000256" key="1">
    <source>
        <dbReference type="ARBA" id="ARBA00002986"/>
    </source>
</evidence>
<feature type="coiled-coil region" evidence="7">
    <location>
        <begin position="51"/>
        <end position="93"/>
    </location>
</feature>
<evidence type="ECO:0000256" key="3">
    <source>
        <dbReference type="ARBA" id="ARBA00022481"/>
    </source>
</evidence>
<comment type="caution">
    <text evidence="10">The sequence shown here is derived from an EMBL/GenBank/DDBJ whole genome shotgun (WGS) entry which is preliminary data.</text>
</comment>
<comment type="similarity">
    <text evidence="2 5">Belongs to the prokaryotic/mitochondrial release factor family.</text>
</comment>
<dbReference type="STRING" id="1798542.A3F54_03205"/>
<dbReference type="Pfam" id="PF00472">
    <property type="entry name" value="RF-1"/>
    <property type="match status" value="1"/>
</dbReference>
<evidence type="ECO:0000256" key="5">
    <source>
        <dbReference type="HAMAP-Rule" id="MF_00093"/>
    </source>
</evidence>
<dbReference type="InterPro" id="IPR045853">
    <property type="entry name" value="Pep_chain_release_fac_I_sf"/>
</dbReference>
<dbReference type="EMBL" id="MHKD01000011">
    <property type="protein sequence ID" value="OGY84794.1"/>
    <property type="molecule type" value="Genomic_DNA"/>
</dbReference>
<proteinExistence type="inferred from homology"/>
<evidence type="ECO:0000256" key="6">
    <source>
        <dbReference type="NCBIfam" id="TIGR00019"/>
    </source>
</evidence>
<dbReference type="PROSITE" id="PS00745">
    <property type="entry name" value="RF_PROK_I"/>
    <property type="match status" value="1"/>
</dbReference>
<sequence length="355" mass="39669">MKKPYQDILKKFTAIELQLQQPEVLSDTRNMQRLSKEYNDLKPTYELVKKYQAAGQEIEEAQSMISDADAEVAKLAQETLAAAKTNLAAIEEQLKVAVIPRDPLDDKNIMVEIRAGAGGDESSLFAAELYRMYARYAESKGWRAQIAHSNKTDVGGFKEVVFEIIGQNVYRDMKYESGVHRVQRVPETEKAGRVHTSTATVAVLPQAEEVDVAIKAEDLRIDVFRSGGHGGQSVNTTDSAVRITHIPSGLVVSCQDEKSQIKNREKALRVLRTRLLAARREAEAKKRGDARRSQIGTGDRSEKIRTYNFPQDRITDHRIRSSWNTIAPILNGDLGQVIGVLKKVEIDRILAAAEK</sequence>
<evidence type="ECO:0000256" key="8">
    <source>
        <dbReference type="SAM" id="MobiDB-lite"/>
    </source>
</evidence>
<evidence type="ECO:0000313" key="10">
    <source>
        <dbReference type="EMBL" id="OGY84794.1"/>
    </source>
</evidence>
<comment type="PTM">
    <text evidence="5">Methylated by PrmC. Methylation increases the termination efficiency of RF1.</text>
</comment>
<reference evidence="10 11" key="1">
    <citation type="journal article" date="2016" name="Nat. Commun.">
        <title>Thousands of microbial genomes shed light on interconnected biogeochemical processes in an aquifer system.</title>
        <authorList>
            <person name="Anantharaman K."/>
            <person name="Brown C.T."/>
            <person name="Hug L.A."/>
            <person name="Sharon I."/>
            <person name="Castelle C.J."/>
            <person name="Probst A.J."/>
            <person name="Thomas B.C."/>
            <person name="Singh A."/>
            <person name="Wilkins M.J."/>
            <person name="Karaoz U."/>
            <person name="Brodie E.L."/>
            <person name="Williams K.H."/>
            <person name="Hubbard S.S."/>
            <person name="Banfield J.F."/>
        </authorList>
    </citation>
    <scope>NUCLEOTIDE SEQUENCE [LARGE SCALE GENOMIC DNA]</scope>
</reference>
<protein>
    <recommendedName>
        <fullName evidence="5 6">Peptide chain release factor 1</fullName>
        <shortName evidence="5">RF-1</shortName>
    </recommendedName>
</protein>
<dbReference type="NCBIfam" id="NF001859">
    <property type="entry name" value="PRK00591.1"/>
    <property type="match status" value="1"/>
</dbReference>
<evidence type="ECO:0000256" key="7">
    <source>
        <dbReference type="SAM" id="Coils"/>
    </source>
</evidence>
<feature type="domain" description="Prokaryotic-type class I peptide chain release factors" evidence="9">
    <location>
        <begin position="225"/>
        <end position="241"/>
    </location>
</feature>
<dbReference type="AlphaFoldDB" id="A0A1G2B6H4"/>
<feature type="compositionally biased region" description="Basic and acidic residues" evidence="8">
    <location>
        <begin position="282"/>
        <end position="292"/>
    </location>
</feature>
<dbReference type="GO" id="GO:0016149">
    <property type="term" value="F:translation release factor activity, codon specific"/>
    <property type="evidence" value="ECO:0007669"/>
    <property type="project" value="UniProtKB-UniRule"/>
</dbReference>
<feature type="region of interest" description="Disordered" evidence="8">
    <location>
        <begin position="282"/>
        <end position="303"/>
    </location>
</feature>
<feature type="modified residue" description="N5-methylglutamine" evidence="5">
    <location>
        <position position="232"/>
    </location>
</feature>
<dbReference type="FunFam" id="3.30.160.20:FF:000004">
    <property type="entry name" value="Peptide chain release factor 1"/>
    <property type="match status" value="1"/>
</dbReference>
<keyword evidence="7" id="KW-0175">Coiled coil</keyword>
<dbReference type="Proteomes" id="UP000176952">
    <property type="component" value="Unassembled WGS sequence"/>
</dbReference>
<gene>
    <name evidence="5" type="primary">prfA</name>
    <name evidence="10" type="ORF">A3F54_03205</name>
</gene>
<dbReference type="Gene3D" id="3.30.70.1660">
    <property type="match status" value="1"/>
</dbReference>
<accession>A0A1G2B6H4</accession>
<dbReference type="PANTHER" id="PTHR43804">
    <property type="entry name" value="LD18447P"/>
    <property type="match status" value="1"/>
</dbReference>
<comment type="function">
    <text evidence="1 5">Peptide chain release factor 1 directs the termination of translation in response to the peptide chain termination codons UAG and UAA.</text>
</comment>
<keyword evidence="5" id="KW-0963">Cytoplasm</keyword>
<dbReference type="SUPFAM" id="SSF75620">
    <property type="entry name" value="Release factor"/>
    <property type="match status" value="1"/>
</dbReference>
<evidence type="ECO:0000256" key="4">
    <source>
        <dbReference type="ARBA" id="ARBA00022917"/>
    </source>
</evidence>
<dbReference type="InterPro" id="IPR050057">
    <property type="entry name" value="Prokaryotic/Mito_RF"/>
</dbReference>
<dbReference type="InterPro" id="IPR000352">
    <property type="entry name" value="Pep_chain_release_fac_I"/>
</dbReference>